<organism evidence="10 11">
    <name type="scientific">Campylobacter novaezeelandiae</name>
    <dbReference type="NCBI Taxonomy" id="2267891"/>
    <lineage>
        <taxon>Bacteria</taxon>
        <taxon>Pseudomonadati</taxon>
        <taxon>Campylobacterota</taxon>
        <taxon>Epsilonproteobacteria</taxon>
        <taxon>Campylobacterales</taxon>
        <taxon>Campylobacteraceae</taxon>
        <taxon>Campylobacter</taxon>
    </lineage>
</organism>
<dbReference type="GO" id="GO:0015297">
    <property type="term" value="F:antiporter activity"/>
    <property type="evidence" value="ECO:0007669"/>
    <property type="project" value="UniProtKB-KW"/>
</dbReference>
<accession>A0A4Q9JW75</accession>
<keyword evidence="3" id="KW-0050">Antiport</keyword>
<keyword evidence="7 8" id="KW-0472">Membrane</keyword>
<dbReference type="EMBL" id="QPGR01000002">
    <property type="protein sequence ID" value="TBR82109.1"/>
    <property type="molecule type" value="Genomic_DNA"/>
</dbReference>
<feature type="transmembrane region" description="Helical" evidence="8">
    <location>
        <begin position="61"/>
        <end position="80"/>
    </location>
</feature>
<keyword evidence="2" id="KW-0813">Transport</keyword>
<evidence type="ECO:0000313" key="10">
    <source>
        <dbReference type="EMBL" id="TBR82109.1"/>
    </source>
</evidence>
<feature type="transmembrane region" description="Helical" evidence="8">
    <location>
        <begin position="274"/>
        <end position="290"/>
    </location>
</feature>
<evidence type="ECO:0000259" key="9">
    <source>
        <dbReference type="Pfam" id="PF00999"/>
    </source>
</evidence>
<evidence type="ECO:0000256" key="5">
    <source>
        <dbReference type="ARBA" id="ARBA00022989"/>
    </source>
</evidence>
<comment type="caution">
    <text evidence="10">The sequence shown here is derived from an EMBL/GenBank/DDBJ whole genome shotgun (WGS) entry which is preliminary data.</text>
</comment>
<evidence type="ECO:0000256" key="3">
    <source>
        <dbReference type="ARBA" id="ARBA00022449"/>
    </source>
</evidence>
<gene>
    <name evidence="10" type="ORF">DU473_01685</name>
</gene>
<feature type="transmembrane region" description="Helical" evidence="8">
    <location>
        <begin position="12"/>
        <end position="31"/>
    </location>
</feature>
<feature type="transmembrane region" description="Helical" evidence="8">
    <location>
        <begin position="229"/>
        <end position="262"/>
    </location>
</feature>
<evidence type="ECO:0000256" key="1">
    <source>
        <dbReference type="ARBA" id="ARBA00004141"/>
    </source>
</evidence>
<dbReference type="RefSeq" id="WP_131164083.1">
    <property type="nucleotide sequence ID" value="NZ_CP076657.1"/>
</dbReference>
<protein>
    <submittedName>
        <fullName evidence="10">Cation:proton antiporter</fullName>
    </submittedName>
</protein>
<dbReference type="OrthoDB" id="9793589at2"/>
<feature type="domain" description="Cation/H+ exchanger transmembrane" evidence="9">
    <location>
        <begin position="24"/>
        <end position="379"/>
    </location>
</feature>
<keyword evidence="6" id="KW-0406">Ion transport</keyword>
<feature type="transmembrane region" description="Helical" evidence="8">
    <location>
        <begin position="148"/>
        <end position="171"/>
    </location>
</feature>
<dbReference type="GO" id="GO:1902600">
    <property type="term" value="P:proton transmembrane transport"/>
    <property type="evidence" value="ECO:0007669"/>
    <property type="project" value="InterPro"/>
</dbReference>
<feature type="transmembrane region" description="Helical" evidence="8">
    <location>
        <begin position="364"/>
        <end position="386"/>
    </location>
</feature>
<dbReference type="Proteomes" id="UP000292583">
    <property type="component" value="Unassembled WGS sequence"/>
</dbReference>
<evidence type="ECO:0000256" key="4">
    <source>
        <dbReference type="ARBA" id="ARBA00022692"/>
    </source>
</evidence>
<dbReference type="AlphaFoldDB" id="A0A4Q9JW75"/>
<evidence type="ECO:0000256" key="6">
    <source>
        <dbReference type="ARBA" id="ARBA00023065"/>
    </source>
</evidence>
<feature type="transmembrane region" description="Helical" evidence="8">
    <location>
        <begin position="183"/>
        <end position="208"/>
    </location>
</feature>
<dbReference type="InterPro" id="IPR038770">
    <property type="entry name" value="Na+/solute_symporter_sf"/>
</dbReference>
<proteinExistence type="predicted"/>
<dbReference type="PANTHER" id="PTHR43562">
    <property type="entry name" value="NAPA-TYPE SODIUM/HYDROGEN ANTIPORTER"/>
    <property type="match status" value="1"/>
</dbReference>
<dbReference type="GO" id="GO:0016020">
    <property type="term" value="C:membrane"/>
    <property type="evidence" value="ECO:0007669"/>
    <property type="project" value="UniProtKB-SubCell"/>
</dbReference>
<feature type="transmembrane region" description="Helical" evidence="8">
    <location>
        <begin position="92"/>
        <end position="112"/>
    </location>
</feature>
<dbReference type="PANTHER" id="PTHR43562:SF1">
    <property type="entry name" value="NA(+)_H(+) ANTIPORTER YJBQ-RELATED"/>
    <property type="match status" value="1"/>
</dbReference>
<dbReference type="Gene3D" id="1.20.1530.20">
    <property type="match status" value="1"/>
</dbReference>
<feature type="transmembrane region" description="Helical" evidence="8">
    <location>
        <begin position="118"/>
        <end position="136"/>
    </location>
</feature>
<evidence type="ECO:0000313" key="11">
    <source>
        <dbReference type="Proteomes" id="UP000292583"/>
    </source>
</evidence>
<evidence type="ECO:0000256" key="8">
    <source>
        <dbReference type="SAM" id="Phobius"/>
    </source>
</evidence>
<reference evidence="10 11" key="1">
    <citation type="submission" date="2018-07" db="EMBL/GenBank/DDBJ databases">
        <title>Campylobacter zealandensis sp. nov., isolated from birds and water in New Zealand.</title>
        <authorList>
            <person name="Wilkinson D.A."/>
            <person name="Biggs P.J."/>
            <person name="French N.P."/>
            <person name="Midwinter A.C."/>
        </authorList>
    </citation>
    <scope>NUCLEOTIDE SEQUENCE [LARGE SCALE GENOMIC DNA]</scope>
    <source>
        <strain evidence="10 11">B423b</strain>
    </source>
</reference>
<comment type="subcellular location">
    <subcellularLocation>
        <location evidence="1">Membrane</location>
        <topology evidence="1">Multi-pass membrane protein</topology>
    </subcellularLocation>
</comment>
<keyword evidence="11" id="KW-1185">Reference proteome</keyword>
<sequence>MLQNVIEHQDLIDLKILATIACCLFFSPYIAKSLRLPISATEIILGSIVAYFHFIEDSENFKLLANIGFFYLMFIAGMEVNLRNFFNMEKRLIKQSIYYIFLLYSLASLIVWIFKLHFIFILIIPIMSVGLLSILFKDFGKQCYWLNTAMIVATLAEVISIVLITIAGAFLREDTNIINVGQSILYLNIFLGLCLLSFKILGILFWWYPGLKTILMPEEDKNEKDIRFCIAIFILIIIAMIFTKLEVALGAFIAGSFIATFFNHKKDLEHKLSSFGYGFLIPVFFIYIGSTFDIKILLEYKIILYSFSLMLLMMFLRILCSMVFLKDIGFKNSILFALSHSMPLTLLIAAATLSFNAKIISSNLYAALILTALFEVIIVLSLIKIVSNIKKEN</sequence>
<keyword evidence="4 8" id="KW-0812">Transmembrane</keyword>
<feature type="transmembrane region" description="Helical" evidence="8">
    <location>
        <begin position="337"/>
        <end position="357"/>
    </location>
</feature>
<evidence type="ECO:0000256" key="2">
    <source>
        <dbReference type="ARBA" id="ARBA00022448"/>
    </source>
</evidence>
<name>A0A4Q9JW75_9BACT</name>
<feature type="transmembrane region" description="Helical" evidence="8">
    <location>
        <begin position="302"/>
        <end position="325"/>
    </location>
</feature>
<dbReference type="InterPro" id="IPR006153">
    <property type="entry name" value="Cation/H_exchanger_TM"/>
</dbReference>
<evidence type="ECO:0000256" key="7">
    <source>
        <dbReference type="ARBA" id="ARBA00023136"/>
    </source>
</evidence>
<keyword evidence="5 8" id="KW-1133">Transmembrane helix</keyword>
<dbReference type="Pfam" id="PF00999">
    <property type="entry name" value="Na_H_Exchanger"/>
    <property type="match status" value="1"/>
</dbReference>